<name>A0A540NPT6_MALBA</name>
<gene>
    <name evidence="1" type="ORF">C1H46_001835</name>
</gene>
<reference evidence="1 2" key="1">
    <citation type="journal article" date="2019" name="G3 (Bethesda)">
        <title>Sequencing of a Wild Apple (Malus baccata) Genome Unravels the Differences Between Cultivated and Wild Apple Species Regarding Disease Resistance and Cold Tolerance.</title>
        <authorList>
            <person name="Chen X."/>
        </authorList>
    </citation>
    <scope>NUCLEOTIDE SEQUENCE [LARGE SCALE GENOMIC DNA]</scope>
    <source>
        <strain evidence="2">cv. Shandingzi</strain>
        <tissue evidence="1">Leaves</tissue>
    </source>
</reference>
<dbReference type="AlphaFoldDB" id="A0A540NPT6"/>
<evidence type="ECO:0000313" key="1">
    <source>
        <dbReference type="EMBL" id="TQE12623.1"/>
    </source>
</evidence>
<dbReference type="Proteomes" id="UP000315295">
    <property type="component" value="Unassembled WGS sequence"/>
</dbReference>
<keyword evidence="2" id="KW-1185">Reference proteome</keyword>
<accession>A0A540NPT6</accession>
<sequence length="83" mass="9676">MAARKGRWWRVVTSEWAGAKVLPWLQQKELRDLNERLNRDVGRVNVGEVRGRDGVANSPWYRREEEKKGCLVKCSKVLVGVWL</sequence>
<protein>
    <submittedName>
        <fullName evidence="1">Uncharacterized protein</fullName>
    </submittedName>
</protein>
<dbReference type="EMBL" id="VIEB01000018">
    <property type="protein sequence ID" value="TQE12623.1"/>
    <property type="molecule type" value="Genomic_DNA"/>
</dbReference>
<organism evidence="1 2">
    <name type="scientific">Malus baccata</name>
    <name type="common">Siberian crab apple</name>
    <name type="synonym">Pyrus baccata</name>
    <dbReference type="NCBI Taxonomy" id="106549"/>
    <lineage>
        <taxon>Eukaryota</taxon>
        <taxon>Viridiplantae</taxon>
        <taxon>Streptophyta</taxon>
        <taxon>Embryophyta</taxon>
        <taxon>Tracheophyta</taxon>
        <taxon>Spermatophyta</taxon>
        <taxon>Magnoliopsida</taxon>
        <taxon>eudicotyledons</taxon>
        <taxon>Gunneridae</taxon>
        <taxon>Pentapetalae</taxon>
        <taxon>rosids</taxon>
        <taxon>fabids</taxon>
        <taxon>Rosales</taxon>
        <taxon>Rosaceae</taxon>
        <taxon>Amygdaloideae</taxon>
        <taxon>Maleae</taxon>
        <taxon>Malus</taxon>
    </lineage>
</organism>
<proteinExistence type="predicted"/>
<comment type="caution">
    <text evidence="1">The sequence shown here is derived from an EMBL/GenBank/DDBJ whole genome shotgun (WGS) entry which is preliminary data.</text>
</comment>
<evidence type="ECO:0000313" key="2">
    <source>
        <dbReference type="Proteomes" id="UP000315295"/>
    </source>
</evidence>